<keyword evidence="2" id="KW-1185">Reference proteome</keyword>
<name>A0A2S7T586_9FLAO</name>
<dbReference type="OrthoDB" id="979487at2"/>
<dbReference type="RefSeq" id="WP_105000456.1">
    <property type="nucleotide sequence ID" value="NZ_MQVX01000001.1"/>
</dbReference>
<sequence>MLPLWDRFVTQLGQIKNPSVLRSFAKICELVCIRRWKEQHPLWKKAIKEEHLELLAQNLFDWLIGPQKVAVKVFAMTGLYYLGEDVPWVNTELAAVIENQLPRSSAGFQNRGKKTITALRKRKA</sequence>
<accession>A0A2S7T586</accession>
<evidence type="ECO:0000313" key="2">
    <source>
        <dbReference type="Proteomes" id="UP000239366"/>
    </source>
</evidence>
<dbReference type="AlphaFoldDB" id="A0A2S7T586"/>
<reference evidence="2" key="1">
    <citation type="submission" date="2016-11" db="EMBL/GenBank/DDBJ databases">
        <title>Trade-off between light-utilization and light-protection in marine flavobacteria.</title>
        <authorList>
            <person name="Kumagai Y."/>
            <person name="Yoshizawa S."/>
            <person name="Kogure K."/>
        </authorList>
    </citation>
    <scope>NUCLEOTIDE SEQUENCE [LARGE SCALE GENOMIC DNA]</scope>
    <source>
        <strain evidence="2">SG-18</strain>
    </source>
</reference>
<gene>
    <name evidence="1" type="ORF">BST99_02860</name>
</gene>
<organism evidence="1 2">
    <name type="scientific">Aureicoccus marinus</name>
    <dbReference type="NCBI Taxonomy" id="754435"/>
    <lineage>
        <taxon>Bacteria</taxon>
        <taxon>Pseudomonadati</taxon>
        <taxon>Bacteroidota</taxon>
        <taxon>Flavobacteriia</taxon>
        <taxon>Flavobacteriales</taxon>
        <taxon>Flavobacteriaceae</taxon>
        <taxon>Aureicoccus</taxon>
    </lineage>
</organism>
<protein>
    <recommendedName>
        <fullName evidence="3">Adenylosuccinate lyase</fullName>
    </recommendedName>
</protein>
<dbReference type="EMBL" id="MQVX01000001">
    <property type="protein sequence ID" value="PQJ14814.1"/>
    <property type="molecule type" value="Genomic_DNA"/>
</dbReference>
<proteinExistence type="predicted"/>
<evidence type="ECO:0008006" key="3">
    <source>
        <dbReference type="Google" id="ProtNLM"/>
    </source>
</evidence>
<comment type="caution">
    <text evidence="1">The sequence shown here is derived from an EMBL/GenBank/DDBJ whole genome shotgun (WGS) entry which is preliminary data.</text>
</comment>
<dbReference type="Proteomes" id="UP000239366">
    <property type="component" value="Unassembled WGS sequence"/>
</dbReference>
<evidence type="ECO:0000313" key="1">
    <source>
        <dbReference type="EMBL" id="PQJ14814.1"/>
    </source>
</evidence>